<dbReference type="InterPro" id="IPR011008">
    <property type="entry name" value="Dimeric_a/b-barrel"/>
</dbReference>
<evidence type="ECO:0000256" key="1">
    <source>
        <dbReference type="ARBA" id="ARBA00007689"/>
    </source>
</evidence>
<dbReference type="InterPro" id="IPR005545">
    <property type="entry name" value="YCII"/>
</dbReference>
<dbReference type="SUPFAM" id="SSF54909">
    <property type="entry name" value="Dimeric alpha+beta barrel"/>
    <property type="match status" value="1"/>
</dbReference>
<comment type="similarity">
    <text evidence="1">Belongs to the YciI family.</text>
</comment>
<feature type="domain" description="YCII-related" evidence="2">
    <location>
        <begin position="1"/>
        <end position="107"/>
    </location>
</feature>
<dbReference type="AlphaFoldDB" id="A0A4Y3KFJ7"/>
<dbReference type="Pfam" id="PF03795">
    <property type="entry name" value="YCII"/>
    <property type="match status" value="1"/>
</dbReference>
<organism evidence="3 4">
    <name type="scientific">Cellulomonas gelida</name>
    <dbReference type="NCBI Taxonomy" id="1712"/>
    <lineage>
        <taxon>Bacteria</taxon>
        <taxon>Bacillati</taxon>
        <taxon>Actinomycetota</taxon>
        <taxon>Actinomycetes</taxon>
        <taxon>Micrococcales</taxon>
        <taxon>Cellulomonadaceae</taxon>
        <taxon>Cellulomonas</taxon>
    </lineage>
</organism>
<comment type="caution">
    <text evidence="3">The sequence shown here is derived from an EMBL/GenBank/DDBJ whole genome shotgun (WGS) entry which is preliminary data.</text>
</comment>
<dbReference type="PANTHER" id="PTHR35174:SF3">
    <property type="entry name" value="BLL7171 PROTEIN"/>
    <property type="match status" value="1"/>
</dbReference>
<gene>
    <name evidence="3" type="ORF">CGE01nite_04300</name>
</gene>
<accession>A0A4Y3KFJ7</accession>
<dbReference type="EMBL" id="BJLQ01000003">
    <property type="protein sequence ID" value="GEA83179.1"/>
    <property type="molecule type" value="Genomic_DNA"/>
</dbReference>
<sequence length="115" mass="13013">MKYLMLVCEDPTAEPYRREDDDIETWVATTHDVRVVGERLRPIAEARTVRVRGGELSVTDGPYAEVGEQIAGFDVLECDSFDQAVEVASRHPMARFGRLVVREAWPFEDGTTLLE</sequence>
<evidence type="ECO:0000313" key="3">
    <source>
        <dbReference type="EMBL" id="GEA83179.1"/>
    </source>
</evidence>
<reference evidence="3 4" key="1">
    <citation type="submission" date="2019-06" db="EMBL/GenBank/DDBJ databases">
        <title>Whole genome shotgun sequence of Cellulomonas gelida NBRC 3748.</title>
        <authorList>
            <person name="Hosoyama A."/>
            <person name="Uohara A."/>
            <person name="Ohji S."/>
            <person name="Ichikawa N."/>
        </authorList>
    </citation>
    <scope>NUCLEOTIDE SEQUENCE [LARGE SCALE GENOMIC DNA]</scope>
    <source>
        <strain evidence="3 4">NBRC 3748</strain>
    </source>
</reference>
<dbReference type="Proteomes" id="UP000320461">
    <property type="component" value="Unassembled WGS sequence"/>
</dbReference>
<proteinExistence type="inferred from homology"/>
<keyword evidence="4" id="KW-1185">Reference proteome</keyword>
<dbReference type="RefSeq" id="WP_048341410.1">
    <property type="nucleotide sequence ID" value="NZ_BJLQ01000003.1"/>
</dbReference>
<evidence type="ECO:0000259" key="2">
    <source>
        <dbReference type="Pfam" id="PF03795"/>
    </source>
</evidence>
<dbReference type="Gene3D" id="3.30.70.1060">
    <property type="entry name" value="Dimeric alpha+beta barrel"/>
    <property type="match status" value="1"/>
</dbReference>
<evidence type="ECO:0000313" key="4">
    <source>
        <dbReference type="Proteomes" id="UP000320461"/>
    </source>
</evidence>
<dbReference type="OrthoDB" id="668782at2"/>
<protein>
    <submittedName>
        <fullName evidence="3">Transcription initiation protein</fullName>
    </submittedName>
</protein>
<name>A0A4Y3KFJ7_9CELL</name>
<dbReference type="PANTHER" id="PTHR35174">
    <property type="entry name" value="BLL7171 PROTEIN-RELATED"/>
    <property type="match status" value="1"/>
</dbReference>